<organism evidence="1 2">
    <name type="scientific">Truncatella angustata</name>
    <dbReference type="NCBI Taxonomy" id="152316"/>
    <lineage>
        <taxon>Eukaryota</taxon>
        <taxon>Fungi</taxon>
        <taxon>Dikarya</taxon>
        <taxon>Ascomycota</taxon>
        <taxon>Pezizomycotina</taxon>
        <taxon>Sordariomycetes</taxon>
        <taxon>Xylariomycetidae</taxon>
        <taxon>Amphisphaeriales</taxon>
        <taxon>Sporocadaceae</taxon>
        <taxon>Truncatella</taxon>
    </lineage>
</organism>
<accession>A0A9P8U836</accession>
<protein>
    <recommendedName>
        <fullName evidence="3">SnoaL-like domain-containing protein</fullName>
    </recommendedName>
</protein>
<gene>
    <name evidence="1" type="ORF">BKA67DRAFT_665192</name>
</gene>
<dbReference type="GeneID" id="70137409"/>
<dbReference type="Proteomes" id="UP000758603">
    <property type="component" value="Unassembled WGS sequence"/>
</dbReference>
<proteinExistence type="predicted"/>
<evidence type="ECO:0000313" key="2">
    <source>
        <dbReference type="Proteomes" id="UP000758603"/>
    </source>
</evidence>
<name>A0A9P8U836_9PEZI</name>
<sequence length="267" mass="29091">MTAKDKDEVLAVVNGFLESFSGTKPPFPDTLKYLVPGALAVLSRPDGLVQCTLAGLVDRLEELISKIHQSGGASVSEVLAHPGPDIWVHDRLAAVWSGFSVNVDGRTKSSGVCAFTLVKLDDGWKIAAIADTHFRDDEAPPVLVEEASPELVGPILESMRLLNEKKWDEMMRPRLAGGGATIARSPRSLTTMLWPELDEKMRSMSERAPGYVEHKVVGSEGRMMGDLGFVWSQFTVTLNGELRITGYTADTLLKRDGKWLLSGEVDG</sequence>
<comment type="caution">
    <text evidence="1">The sequence shown here is derived from an EMBL/GenBank/DDBJ whole genome shotgun (WGS) entry which is preliminary data.</text>
</comment>
<reference evidence="1" key="1">
    <citation type="journal article" date="2021" name="Nat. Commun.">
        <title>Genetic determinants of endophytism in the Arabidopsis root mycobiome.</title>
        <authorList>
            <person name="Mesny F."/>
            <person name="Miyauchi S."/>
            <person name="Thiergart T."/>
            <person name="Pickel B."/>
            <person name="Atanasova L."/>
            <person name="Karlsson M."/>
            <person name="Huettel B."/>
            <person name="Barry K.W."/>
            <person name="Haridas S."/>
            <person name="Chen C."/>
            <person name="Bauer D."/>
            <person name="Andreopoulos W."/>
            <person name="Pangilinan J."/>
            <person name="LaButti K."/>
            <person name="Riley R."/>
            <person name="Lipzen A."/>
            <person name="Clum A."/>
            <person name="Drula E."/>
            <person name="Henrissat B."/>
            <person name="Kohler A."/>
            <person name="Grigoriev I.V."/>
            <person name="Martin F.M."/>
            <person name="Hacquard S."/>
        </authorList>
    </citation>
    <scope>NUCLEOTIDE SEQUENCE</scope>
    <source>
        <strain evidence="1">MPI-SDFR-AT-0073</strain>
    </source>
</reference>
<dbReference type="InterPro" id="IPR032710">
    <property type="entry name" value="NTF2-like_dom_sf"/>
</dbReference>
<evidence type="ECO:0008006" key="3">
    <source>
        <dbReference type="Google" id="ProtNLM"/>
    </source>
</evidence>
<dbReference type="OrthoDB" id="2896390at2759"/>
<keyword evidence="2" id="KW-1185">Reference proteome</keyword>
<dbReference type="EMBL" id="JAGPXC010000013">
    <property type="protein sequence ID" value="KAH6643378.1"/>
    <property type="molecule type" value="Genomic_DNA"/>
</dbReference>
<dbReference type="AlphaFoldDB" id="A0A9P8U836"/>
<dbReference type="RefSeq" id="XP_045951308.1">
    <property type="nucleotide sequence ID" value="XM_046108518.1"/>
</dbReference>
<dbReference type="SUPFAM" id="SSF54427">
    <property type="entry name" value="NTF2-like"/>
    <property type="match status" value="1"/>
</dbReference>
<evidence type="ECO:0000313" key="1">
    <source>
        <dbReference type="EMBL" id="KAH6643378.1"/>
    </source>
</evidence>